<evidence type="ECO:0000256" key="1">
    <source>
        <dbReference type="SAM" id="MobiDB-lite"/>
    </source>
</evidence>
<dbReference type="GO" id="GO:0016702">
    <property type="term" value="F:oxidoreductase activity, acting on single donors with incorporation of molecular oxygen, incorporation of two atoms of oxygen"/>
    <property type="evidence" value="ECO:0007669"/>
    <property type="project" value="InterPro"/>
</dbReference>
<accession>A0A4Q2L8T2</accession>
<dbReference type="Pfam" id="PF00775">
    <property type="entry name" value="Dioxygenase_C"/>
    <property type="match status" value="1"/>
</dbReference>
<comment type="caution">
    <text evidence="3">The sequence shown here is derived from an EMBL/GenBank/DDBJ whole genome shotgun (WGS) entry which is preliminary data.</text>
</comment>
<name>A0A4Q2L8T2_9MICO</name>
<dbReference type="InterPro" id="IPR000627">
    <property type="entry name" value="Intradiol_dOase_C"/>
</dbReference>
<dbReference type="EMBL" id="SDPN01000002">
    <property type="protein sequence ID" value="RXZ73033.1"/>
    <property type="molecule type" value="Genomic_DNA"/>
</dbReference>
<dbReference type="Gene3D" id="2.60.130.10">
    <property type="entry name" value="Aromatic compound dioxygenase"/>
    <property type="match status" value="1"/>
</dbReference>
<evidence type="ECO:0000313" key="4">
    <source>
        <dbReference type="Proteomes" id="UP000293865"/>
    </source>
</evidence>
<dbReference type="InterPro" id="IPR006311">
    <property type="entry name" value="TAT_signal"/>
</dbReference>
<proteinExistence type="predicted"/>
<feature type="region of interest" description="Disordered" evidence="1">
    <location>
        <begin position="56"/>
        <end position="110"/>
    </location>
</feature>
<evidence type="ECO:0000313" key="3">
    <source>
        <dbReference type="EMBL" id="RXZ73033.1"/>
    </source>
</evidence>
<dbReference type="RefSeq" id="WP_129519220.1">
    <property type="nucleotide sequence ID" value="NZ_SDPN01000002.1"/>
</dbReference>
<keyword evidence="4" id="KW-1185">Reference proteome</keyword>
<dbReference type="Proteomes" id="UP000293865">
    <property type="component" value="Unassembled WGS sequence"/>
</dbReference>
<feature type="compositionally biased region" description="Low complexity" evidence="1">
    <location>
        <begin position="56"/>
        <end position="84"/>
    </location>
</feature>
<dbReference type="SUPFAM" id="SSF49482">
    <property type="entry name" value="Aromatic compound dioxygenase"/>
    <property type="match status" value="1"/>
</dbReference>
<evidence type="ECO:0000259" key="2">
    <source>
        <dbReference type="Pfam" id="PF00775"/>
    </source>
</evidence>
<keyword evidence="3" id="KW-0223">Dioxygenase</keyword>
<dbReference type="CDD" id="cd03457">
    <property type="entry name" value="intradiol_dioxygenase_like"/>
    <property type="match status" value="1"/>
</dbReference>
<gene>
    <name evidence="3" type="ORF">ESP51_02105</name>
</gene>
<sequence>MTHDATETKWRDAEGQIIDEEDRGLVYDIRTLVDRRKALGLFGGIAATSLLAACSASPTPTASASPSASASTTPTATPEATATSGPLTEVPDETGGPFPGDGSNGVNVLDDSGVVRRDIRSSFGSSTTTAPGVPLTINLTVREAATGNAMAGAAVYLWHCNRDGDYSLYSSGVENENYLRGVQEADATGTVSFTSIFPGAYAGRWPHIHFEVYSDVATAVASGPIVKTSQIALPKEACDAVYATSGYEQSVRNMNSTSLASDNVFGEDGGIHQIASMSGSASAVYTAALTIGV</sequence>
<dbReference type="OrthoDB" id="9800887at2"/>
<dbReference type="InterPro" id="IPR015889">
    <property type="entry name" value="Intradiol_dOase_core"/>
</dbReference>
<protein>
    <submittedName>
        <fullName evidence="3">3,4-dioxygenase subunit beta</fullName>
    </submittedName>
</protein>
<keyword evidence="3" id="KW-0560">Oxidoreductase</keyword>
<organism evidence="3 4">
    <name type="scientific">Agromyces albus</name>
    <dbReference type="NCBI Taxonomy" id="205332"/>
    <lineage>
        <taxon>Bacteria</taxon>
        <taxon>Bacillati</taxon>
        <taxon>Actinomycetota</taxon>
        <taxon>Actinomycetes</taxon>
        <taxon>Micrococcales</taxon>
        <taxon>Microbacteriaceae</taxon>
        <taxon>Agromyces</taxon>
    </lineage>
</organism>
<dbReference type="PANTHER" id="PTHR34315:SF1">
    <property type="entry name" value="INTRADIOL RING-CLEAVAGE DIOXYGENASES DOMAIN-CONTAINING PROTEIN-RELATED"/>
    <property type="match status" value="1"/>
</dbReference>
<reference evidence="3 4" key="1">
    <citation type="submission" date="2019-01" db="EMBL/GenBank/DDBJ databases">
        <title>Agromyces.</title>
        <authorList>
            <person name="Li J."/>
        </authorList>
    </citation>
    <scope>NUCLEOTIDE SEQUENCE [LARGE SCALE GENOMIC DNA]</scope>
    <source>
        <strain evidence="3 4">DSM 15934</strain>
    </source>
</reference>
<dbReference type="GO" id="GO:0008199">
    <property type="term" value="F:ferric iron binding"/>
    <property type="evidence" value="ECO:0007669"/>
    <property type="project" value="InterPro"/>
</dbReference>
<feature type="domain" description="Intradiol ring-cleavage dioxygenases" evidence="2">
    <location>
        <begin position="128"/>
        <end position="203"/>
    </location>
</feature>
<dbReference type="PANTHER" id="PTHR34315">
    <property type="match status" value="1"/>
</dbReference>
<dbReference type="AlphaFoldDB" id="A0A4Q2L8T2"/>
<dbReference type="PROSITE" id="PS51318">
    <property type="entry name" value="TAT"/>
    <property type="match status" value="1"/>
</dbReference>